<sequence>MNVKDTLNPQPYRDAEYSEEVIKNLHALGKPKAPKSAIENKAAEQLRYELLEEKVSSIVANTEEPCDWFLSAQLKAPDVQWFIEEQFHCVVMFVLSQLRQLKKIDIEVIEDYALQPVRKEEIITVHLEDADNCHSRDQH</sequence>
<gene>
    <name evidence="1" type="ORF">KI387_008122</name>
</gene>
<dbReference type="AlphaFoldDB" id="A0AA38CS57"/>
<dbReference type="Proteomes" id="UP000824469">
    <property type="component" value="Unassembled WGS sequence"/>
</dbReference>
<organism evidence="1 2">
    <name type="scientific">Taxus chinensis</name>
    <name type="common">Chinese yew</name>
    <name type="synonym">Taxus wallichiana var. chinensis</name>
    <dbReference type="NCBI Taxonomy" id="29808"/>
    <lineage>
        <taxon>Eukaryota</taxon>
        <taxon>Viridiplantae</taxon>
        <taxon>Streptophyta</taxon>
        <taxon>Embryophyta</taxon>
        <taxon>Tracheophyta</taxon>
        <taxon>Spermatophyta</taxon>
        <taxon>Pinopsida</taxon>
        <taxon>Pinidae</taxon>
        <taxon>Conifers II</taxon>
        <taxon>Cupressales</taxon>
        <taxon>Taxaceae</taxon>
        <taxon>Taxus</taxon>
    </lineage>
</organism>
<accession>A0AA38CS57</accession>
<keyword evidence="2" id="KW-1185">Reference proteome</keyword>
<proteinExistence type="predicted"/>
<protein>
    <submittedName>
        <fullName evidence="1">Uncharacterized protein</fullName>
    </submittedName>
</protein>
<evidence type="ECO:0000313" key="2">
    <source>
        <dbReference type="Proteomes" id="UP000824469"/>
    </source>
</evidence>
<reference evidence="1 2" key="1">
    <citation type="journal article" date="2021" name="Nat. Plants">
        <title>The Taxus genome provides insights into paclitaxel biosynthesis.</title>
        <authorList>
            <person name="Xiong X."/>
            <person name="Gou J."/>
            <person name="Liao Q."/>
            <person name="Li Y."/>
            <person name="Zhou Q."/>
            <person name="Bi G."/>
            <person name="Li C."/>
            <person name="Du R."/>
            <person name="Wang X."/>
            <person name="Sun T."/>
            <person name="Guo L."/>
            <person name="Liang H."/>
            <person name="Lu P."/>
            <person name="Wu Y."/>
            <person name="Zhang Z."/>
            <person name="Ro D.K."/>
            <person name="Shang Y."/>
            <person name="Huang S."/>
            <person name="Yan J."/>
        </authorList>
    </citation>
    <scope>NUCLEOTIDE SEQUENCE [LARGE SCALE GENOMIC DNA]</scope>
    <source>
        <strain evidence="1">Ta-2019</strain>
    </source>
</reference>
<dbReference type="EMBL" id="JAHRHJ020000008">
    <property type="protein sequence ID" value="KAH9303718.1"/>
    <property type="molecule type" value="Genomic_DNA"/>
</dbReference>
<comment type="caution">
    <text evidence="1">The sequence shown here is derived from an EMBL/GenBank/DDBJ whole genome shotgun (WGS) entry which is preliminary data.</text>
</comment>
<name>A0AA38CS57_TAXCH</name>
<evidence type="ECO:0000313" key="1">
    <source>
        <dbReference type="EMBL" id="KAH9303718.1"/>
    </source>
</evidence>